<accession>A0ABV2KC09</accession>
<proteinExistence type="predicted"/>
<sequence>MRVEVTGLDAALQNLLRLNIDESLETKALTKAGKITQEAVIAEANFGSRSKGTMKKNIKLKRPKDGEVVIHSGGAYHAHLIEFGRSGGSKIGGGRKVTWGPTAPNPFFSRGFEASQEGAKLAMIDEIQKGLGL</sequence>
<dbReference type="Pfam" id="PF04883">
    <property type="entry name" value="HK97-gp10_like"/>
    <property type="match status" value="1"/>
</dbReference>
<dbReference type="Proteomes" id="UP001549104">
    <property type="component" value="Unassembled WGS sequence"/>
</dbReference>
<dbReference type="EMBL" id="JBEPME010000005">
    <property type="protein sequence ID" value="MET3658165.1"/>
    <property type="molecule type" value="Genomic_DNA"/>
</dbReference>
<dbReference type="NCBIfam" id="TIGR01725">
    <property type="entry name" value="phge_HK97_gp10"/>
    <property type="match status" value="1"/>
</dbReference>
<dbReference type="RefSeq" id="WP_354313846.1">
    <property type="nucleotide sequence ID" value="NZ_JBEPME010000005.1"/>
</dbReference>
<organism evidence="1 2">
    <name type="scientific">Sporosarcina psychrophila</name>
    <name type="common">Bacillus psychrophilus</name>
    <dbReference type="NCBI Taxonomy" id="1476"/>
    <lineage>
        <taxon>Bacteria</taxon>
        <taxon>Bacillati</taxon>
        <taxon>Bacillota</taxon>
        <taxon>Bacilli</taxon>
        <taxon>Bacillales</taxon>
        <taxon>Caryophanaceae</taxon>
        <taxon>Sporosarcina</taxon>
    </lineage>
</organism>
<evidence type="ECO:0000313" key="1">
    <source>
        <dbReference type="EMBL" id="MET3658165.1"/>
    </source>
</evidence>
<gene>
    <name evidence="1" type="ORF">ABIC55_003282</name>
</gene>
<evidence type="ECO:0000313" key="2">
    <source>
        <dbReference type="Proteomes" id="UP001549104"/>
    </source>
</evidence>
<comment type="caution">
    <text evidence="1">The sequence shown here is derived from an EMBL/GenBank/DDBJ whole genome shotgun (WGS) entry which is preliminary data.</text>
</comment>
<dbReference type="InterPro" id="IPR010064">
    <property type="entry name" value="HK97-gp10_tail"/>
</dbReference>
<keyword evidence="2" id="KW-1185">Reference proteome</keyword>
<name>A0ABV2KC09_SPOPS</name>
<reference evidence="1 2" key="1">
    <citation type="submission" date="2024-06" db="EMBL/GenBank/DDBJ databases">
        <title>Sorghum-associated microbial communities from plants grown in Nebraska, USA.</title>
        <authorList>
            <person name="Schachtman D."/>
        </authorList>
    </citation>
    <scope>NUCLEOTIDE SEQUENCE [LARGE SCALE GENOMIC DNA]</scope>
    <source>
        <strain evidence="1 2">1288</strain>
    </source>
</reference>
<protein>
    <submittedName>
        <fullName evidence="1">HK97 gp10 family phage protein</fullName>
    </submittedName>
</protein>